<dbReference type="Proteomes" id="UP000053237">
    <property type="component" value="Unassembled WGS sequence"/>
</dbReference>
<dbReference type="OrthoDB" id="68921at2759"/>
<evidence type="ECO:0008006" key="4">
    <source>
        <dbReference type="Google" id="ProtNLM"/>
    </source>
</evidence>
<keyword evidence="1" id="KW-0812">Transmembrane</keyword>
<sequence length="245" mass="27427">MILDDVDLRKEASMHLDTSIKKVFQETYETDFSNVWNGSKRLDDVKFVKLKGLYSAMGRQDLHALLLADLNIVQYLNGLLVKHTLLRRVICATTSRSRLKDISIALWIVFSLSAAASGFPYLWTAVINAIVALSAQYMLSCRRPLDFVAPLCDTKRTDPDTFGFPCIDTHLSVIVLLPIITNASNLPYRICAAILLLYIPITRILTASRFVYQIIGSVSTGLLCAFLGRTLQPYSKFVPISSTFQ</sequence>
<protein>
    <recommendedName>
        <fullName evidence="4">Phosphatidic acid phosphatase type 2/haloperoxidase domain-containing protein</fullName>
    </recommendedName>
</protein>
<organism evidence="2 3">
    <name type="scientific">Albugo candida</name>
    <dbReference type="NCBI Taxonomy" id="65357"/>
    <lineage>
        <taxon>Eukaryota</taxon>
        <taxon>Sar</taxon>
        <taxon>Stramenopiles</taxon>
        <taxon>Oomycota</taxon>
        <taxon>Peronosporomycetes</taxon>
        <taxon>Albuginales</taxon>
        <taxon>Albuginaceae</taxon>
        <taxon>Albugo</taxon>
    </lineage>
</organism>
<reference evidence="2 3" key="1">
    <citation type="submission" date="2012-05" db="EMBL/GenBank/DDBJ databases">
        <title>Recombination and specialization in a pathogen metapopulation.</title>
        <authorList>
            <person name="Gardiner A."/>
            <person name="Kemen E."/>
            <person name="Schultz-Larsen T."/>
            <person name="MacLean D."/>
            <person name="Van Oosterhout C."/>
            <person name="Jones J.D.G."/>
        </authorList>
    </citation>
    <scope>NUCLEOTIDE SEQUENCE [LARGE SCALE GENOMIC DNA]</scope>
    <source>
        <strain evidence="2 3">Ac Nc2</strain>
    </source>
</reference>
<dbReference type="EMBL" id="CAIX01000008">
    <property type="protein sequence ID" value="CCI40394.1"/>
    <property type="molecule type" value="Genomic_DNA"/>
</dbReference>
<comment type="caution">
    <text evidence="2">The sequence shown here is derived from an EMBL/GenBank/DDBJ whole genome shotgun (WGS) entry which is preliminary data.</text>
</comment>
<proteinExistence type="predicted"/>
<evidence type="ECO:0000313" key="3">
    <source>
        <dbReference type="Proteomes" id="UP000053237"/>
    </source>
</evidence>
<keyword evidence="1" id="KW-1133">Transmembrane helix</keyword>
<accession>A0A024G0Y0</accession>
<evidence type="ECO:0000256" key="1">
    <source>
        <dbReference type="SAM" id="Phobius"/>
    </source>
</evidence>
<name>A0A024G0Y0_9STRA</name>
<feature type="transmembrane region" description="Helical" evidence="1">
    <location>
        <begin position="102"/>
        <end position="119"/>
    </location>
</feature>
<dbReference type="AlphaFoldDB" id="A0A024G0Y0"/>
<keyword evidence="1" id="KW-0472">Membrane</keyword>
<feature type="transmembrane region" description="Helical" evidence="1">
    <location>
        <begin position="186"/>
        <end position="205"/>
    </location>
</feature>
<dbReference type="InParanoid" id="A0A024G0Y0"/>
<evidence type="ECO:0000313" key="2">
    <source>
        <dbReference type="EMBL" id="CCI40394.1"/>
    </source>
</evidence>
<keyword evidence="3" id="KW-1185">Reference proteome</keyword>
<gene>
    <name evidence="2" type="ORF">BN9_011780</name>
</gene>
<feature type="transmembrane region" description="Helical" evidence="1">
    <location>
        <begin position="210"/>
        <end position="228"/>
    </location>
</feature>